<name>A0A516V2C8_9GAMM</name>
<feature type="domain" description="BD-FAE-like" evidence="2">
    <location>
        <begin position="156"/>
        <end position="261"/>
    </location>
</feature>
<dbReference type="Proteomes" id="UP000315891">
    <property type="component" value="Chromosome"/>
</dbReference>
<evidence type="ECO:0000313" key="3">
    <source>
        <dbReference type="EMBL" id="QDQ72667.1"/>
    </source>
</evidence>
<dbReference type="AlphaFoldDB" id="A0A516V2C8"/>
<keyword evidence="1 3" id="KW-0378">Hydrolase</keyword>
<dbReference type="GO" id="GO:0016787">
    <property type="term" value="F:hydrolase activity"/>
    <property type="evidence" value="ECO:0007669"/>
    <property type="project" value="UniProtKB-KW"/>
</dbReference>
<dbReference type="InterPro" id="IPR029058">
    <property type="entry name" value="AB_hydrolase_fold"/>
</dbReference>
<dbReference type="PANTHER" id="PTHR48081:SF33">
    <property type="entry name" value="KYNURENINE FORMAMIDASE"/>
    <property type="match status" value="1"/>
</dbReference>
<dbReference type="EMBL" id="CP041742">
    <property type="protein sequence ID" value="QDQ72667.1"/>
    <property type="molecule type" value="Genomic_DNA"/>
</dbReference>
<evidence type="ECO:0000256" key="1">
    <source>
        <dbReference type="ARBA" id="ARBA00022801"/>
    </source>
</evidence>
<organism evidence="3 4">
    <name type="scientific">Pseudoluteimonas lycopersici</name>
    <dbReference type="NCBI Taxonomy" id="1324796"/>
    <lineage>
        <taxon>Bacteria</taxon>
        <taxon>Pseudomonadati</taxon>
        <taxon>Pseudomonadota</taxon>
        <taxon>Gammaproteobacteria</taxon>
        <taxon>Lysobacterales</taxon>
        <taxon>Lysobacteraceae</taxon>
        <taxon>Pseudoluteimonas</taxon>
    </lineage>
</organism>
<evidence type="ECO:0000313" key="4">
    <source>
        <dbReference type="Proteomes" id="UP000315891"/>
    </source>
</evidence>
<protein>
    <submittedName>
        <fullName evidence="3">Alpha/beta hydrolase</fullName>
    </submittedName>
</protein>
<dbReference type="PANTHER" id="PTHR48081">
    <property type="entry name" value="AB HYDROLASE SUPERFAMILY PROTEIN C4A8.06C"/>
    <property type="match status" value="1"/>
</dbReference>
<accession>A0A516V2C8</accession>
<dbReference type="InterPro" id="IPR049492">
    <property type="entry name" value="BD-FAE-like_dom"/>
</dbReference>
<proteinExistence type="predicted"/>
<dbReference type="OrthoDB" id="9771666at2"/>
<dbReference type="InterPro" id="IPR050300">
    <property type="entry name" value="GDXG_lipolytic_enzyme"/>
</dbReference>
<sequence>MPGRDARSPRRRHRLRDCKHRAARVVAAAPANVRSISNRIRQARNSCADSQCGIDAQVHCAICALNPCCARNPLLGLRLPHAPGSGKDGNTMNSLISKFTFFLLAMLAWSACDAKAFTLPTGHYCNPASGFNNPLPADMCFQLNVAYGSDPLQKFDVYMPSKGASKAPVIVMVHGGAWYQGDKFDNSVVRNKADYWVRKGTILISINYRLVPNVDPLQQAGDVARALGYAQQHVAEWGGDPDKLVLMGFSAGGHLVSLLASDPSLATTASPGLRPWLGTIALDAAVYDVPLTMGNPNHDPIFDQAFGTDPALWNAASPIVQLDARPAPFLAVCSTVESGSCTRAQAFVDDALGYGADALVLQEALDHEHINANLGLASDYTTQVNAFIAGLLNGTLH</sequence>
<dbReference type="Pfam" id="PF20434">
    <property type="entry name" value="BD-FAE"/>
    <property type="match status" value="1"/>
</dbReference>
<dbReference type="SUPFAM" id="SSF53474">
    <property type="entry name" value="alpha/beta-Hydrolases"/>
    <property type="match status" value="1"/>
</dbReference>
<reference evidence="3 4" key="1">
    <citation type="submission" date="2019-07" db="EMBL/GenBank/DDBJ databases">
        <title>Lysobacter weifangensis sp. nov., isolated from bensulfuron-methyl contaminated farmland soil.</title>
        <authorList>
            <person name="Zhao H."/>
        </authorList>
    </citation>
    <scope>NUCLEOTIDE SEQUENCE [LARGE SCALE GENOMIC DNA]</scope>
    <source>
        <strain evidence="3 4">CC-Bw-6</strain>
    </source>
</reference>
<keyword evidence="4" id="KW-1185">Reference proteome</keyword>
<dbReference type="Gene3D" id="3.40.50.1820">
    <property type="entry name" value="alpha/beta hydrolase"/>
    <property type="match status" value="1"/>
</dbReference>
<gene>
    <name evidence="3" type="ORF">FNZ56_01635</name>
</gene>
<evidence type="ECO:0000259" key="2">
    <source>
        <dbReference type="Pfam" id="PF20434"/>
    </source>
</evidence>